<dbReference type="Proteomes" id="UP000008909">
    <property type="component" value="Unassembled WGS sequence"/>
</dbReference>
<feature type="transmembrane region" description="Helical" evidence="6">
    <location>
        <begin position="146"/>
        <end position="165"/>
    </location>
</feature>
<feature type="transmembrane region" description="Helical" evidence="6">
    <location>
        <begin position="67"/>
        <end position="93"/>
    </location>
</feature>
<evidence type="ECO:0000256" key="5">
    <source>
        <dbReference type="ARBA" id="ARBA00023136"/>
    </source>
</evidence>
<feature type="non-terminal residue" evidence="7">
    <location>
        <position position="1"/>
    </location>
</feature>
<feature type="transmembrane region" description="Helical" evidence="6">
    <location>
        <begin position="218"/>
        <end position="235"/>
    </location>
</feature>
<evidence type="ECO:0000256" key="4">
    <source>
        <dbReference type="ARBA" id="ARBA00022989"/>
    </source>
</evidence>
<name>G7YAN0_CLOSI</name>
<dbReference type="GO" id="GO:1990961">
    <property type="term" value="P:xenobiotic detoxification by transmembrane export across the plasma membrane"/>
    <property type="evidence" value="ECO:0007669"/>
    <property type="project" value="InterPro"/>
</dbReference>
<evidence type="ECO:0000313" key="8">
    <source>
        <dbReference type="Proteomes" id="UP000008909"/>
    </source>
</evidence>
<dbReference type="GO" id="GO:0015297">
    <property type="term" value="F:antiporter activity"/>
    <property type="evidence" value="ECO:0007669"/>
    <property type="project" value="InterPro"/>
</dbReference>
<evidence type="ECO:0000256" key="6">
    <source>
        <dbReference type="RuleBase" id="RU004914"/>
    </source>
</evidence>
<feature type="transmembrane region" description="Helical" evidence="6">
    <location>
        <begin position="435"/>
        <end position="454"/>
    </location>
</feature>
<evidence type="ECO:0000256" key="2">
    <source>
        <dbReference type="ARBA" id="ARBA00010199"/>
    </source>
</evidence>
<comment type="similarity">
    <text evidence="2 6">Belongs to the multi antimicrobial extrusion (MATE) (TC 2.A.66.1) family.</text>
</comment>
<dbReference type="PANTHER" id="PTHR11206">
    <property type="entry name" value="MULTIDRUG RESISTANCE PROTEIN"/>
    <property type="match status" value="1"/>
</dbReference>
<keyword evidence="5 6" id="KW-0472">Membrane</keyword>
<feature type="transmembrane region" description="Helical" evidence="6">
    <location>
        <begin position="185"/>
        <end position="206"/>
    </location>
</feature>
<accession>G7YAN0</accession>
<comment type="subcellular location">
    <subcellularLocation>
        <location evidence="1">Membrane</location>
        <topology evidence="1">Multi-pass membrane protein</topology>
    </subcellularLocation>
</comment>
<feature type="transmembrane region" description="Helical" evidence="6">
    <location>
        <begin position="586"/>
        <end position="606"/>
    </location>
</feature>
<keyword evidence="4 6" id="KW-1133">Transmembrane helix</keyword>
<feature type="transmembrane region" description="Helical" evidence="6">
    <location>
        <begin position="336"/>
        <end position="357"/>
    </location>
</feature>
<protein>
    <recommendedName>
        <fullName evidence="6">Multidrug and toxin extrusion protein</fullName>
    </recommendedName>
</protein>
<dbReference type="EMBL" id="DF143006">
    <property type="protein sequence ID" value="GAA50015.1"/>
    <property type="molecule type" value="Genomic_DNA"/>
</dbReference>
<reference evidence="7" key="1">
    <citation type="journal article" date="2011" name="Genome Biol.">
        <title>The draft genome of the carcinogenic human liver fluke Clonorchis sinensis.</title>
        <authorList>
            <person name="Wang X."/>
            <person name="Chen W."/>
            <person name="Huang Y."/>
            <person name="Sun J."/>
            <person name="Men J."/>
            <person name="Liu H."/>
            <person name="Luo F."/>
            <person name="Guo L."/>
            <person name="Lv X."/>
            <person name="Deng C."/>
            <person name="Zhou C."/>
            <person name="Fan Y."/>
            <person name="Li X."/>
            <person name="Huang L."/>
            <person name="Hu Y."/>
            <person name="Liang C."/>
            <person name="Hu X."/>
            <person name="Xu J."/>
            <person name="Yu X."/>
        </authorList>
    </citation>
    <scope>NUCLEOTIDE SEQUENCE [LARGE SCALE GENOMIC DNA]</scope>
    <source>
        <strain evidence="7">Henan</strain>
    </source>
</reference>
<keyword evidence="3 6" id="KW-0812">Transmembrane</keyword>
<dbReference type="InterPro" id="IPR045069">
    <property type="entry name" value="MATE_euk"/>
</dbReference>
<feature type="transmembrane region" description="Helical" evidence="6">
    <location>
        <begin position="113"/>
        <end position="134"/>
    </location>
</feature>
<sequence length="821" mass="91480">IRRTEVPGIEIPDIVHTGWLGRFFPFGFCYEFKKIVQLALPITITSLIAFLSGPISIIFCGRLGKTALATVGLAVSLFNVTGFAVITGLLTAADTLFSQTFGSQDKWKMGVQLQRAFVIVSICCFPCAALHLLAEPILRLLKQDPVVAKAAADYLLYMVPGLWFAAYAQLLTKYIQTQNRVLPPLFIGIATNALNALLHYVLLFVVKTGVKGSAISQVAAYAFQCVVLLSYILTIERRGVTWNGWTSKLWLDWGTWFKLAMPGIFMTTLEWSIFEMGSIVAGTIGEKELATQAILFNVESMCFTLLPLGFGVAVSIRLGHFLGAGSSVGPRSVLSVALVTIWMISMLFVLTIVLLRWHIPKIFTTDNDVIQLAASLLPLVAAFQIFDGSVGVCSGAIRGAGLQFVGAAVCFVTLYVIGGPIGLCLVFLAGMKLNGLWAGLTVGTILEGLVYFTICQCINWDTQVILARERTKVVDTIVADAENEAAAGFQNAGYISDQTSSHFLSTGDDTDGADGKRCDDMLSDLHDSQYGYRLVFDRKLSYIPSWQYDDDESISSPQICRRPAATPAAIFVDGPTKFRKVMASRVGLILSVVAIFIVAACLRDFIKRFVSPILLWLVNRKGPIQVIRQNVWFTVKKLVSYVERKIFLSPKVCENQVQLGRINRRTIVSLSLCQNRETVVGRDDRNPHYLSNIPLNAVWCTDLDTALCRSLTDLRACWHHEPGQLRTYTDNVKARFQAVQYKDHFGEQYCPSGMNELQFIAHKSKSVITRHIFTHPHFRRLLTKHQHLKLFHGFAQIFRKINNWKFVMRIRNLSFQREIGP</sequence>
<dbReference type="GO" id="GO:0042910">
    <property type="term" value="F:xenobiotic transmembrane transporter activity"/>
    <property type="evidence" value="ECO:0007669"/>
    <property type="project" value="InterPro"/>
</dbReference>
<evidence type="ECO:0000313" key="7">
    <source>
        <dbReference type="EMBL" id="GAA50015.1"/>
    </source>
</evidence>
<evidence type="ECO:0000256" key="3">
    <source>
        <dbReference type="ARBA" id="ARBA00022692"/>
    </source>
</evidence>
<feature type="transmembrane region" description="Helical" evidence="6">
    <location>
        <begin position="406"/>
        <end position="428"/>
    </location>
</feature>
<reference key="2">
    <citation type="submission" date="2011-10" db="EMBL/GenBank/DDBJ databases">
        <title>The genome and transcriptome sequence of Clonorchis sinensis provide insights into the carcinogenic liver fluke.</title>
        <authorList>
            <person name="Wang X."/>
            <person name="Huang Y."/>
            <person name="Chen W."/>
            <person name="Liu H."/>
            <person name="Guo L."/>
            <person name="Chen Y."/>
            <person name="Luo F."/>
            <person name="Zhou W."/>
            <person name="Sun J."/>
            <person name="Mao Q."/>
            <person name="Liang P."/>
            <person name="Zhou C."/>
            <person name="Tian Y."/>
            <person name="Men J."/>
            <person name="Lv X."/>
            <person name="Huang L."/>
            <person name="Zhou J."/>
            <person name="Hu Y."/>
            <person name="Li R."/>
            <person name="Zhang F."/>
            <person name="Lei H."/>
            <person name="Li X."/>
            <person name="Hu X."/>
            <person name="Liang C."/>
            <person name="Xu J."/>
            <person name="Wu Z."/>
            <person name="Yu X."/>
        </authorList>
    </citation>
    <scope>NUCLEOTIDE SEQUENCE</scope>
    <source>
        <strain>Henan</strain>
    </source>
</reference>
<dbReference type="InterPro" id="IPR002528">
    <property type="entry name" value="MATE_fam"/>
</dbReference>
<proteinExistence type="inferred from homology"/>
<dbReference type="GO" id="GO:0016020">
    <property type="term" value="C:membrane"/>
    <property type="evidence" value="ECO:0007669"/>
    <property type="project" value="UniProtKB-SubCell"/>
</dbReference>
<feature type="transmembrane region" description="Helical" evidence="6">
    <location>
        <begin position="38"/>
        <end position="60"/>
    </location>
</feature>
<dbReference type="Pfam" id="PF01554">
    <property type="entry name" value="MatE"/>
    <property type="match status" value="2"/>
</dbReference>
<dbReference type="NCBIfam" id="TIGR00797">
    <property type="entry name" value="matE"/>
    <property type="match status" value="1"/>
</dbReference>
<organism evidence="7 8">
    <name type="scientific">Clonorchis sinensis</name>
    <name type="common">Chinese liver fluke</name>
    <dbReference type="NCBI Taxonomy" id="79923"/>
    <lineage>
        <taxon>Eukaryota</taxon>
        <taxon>Metazoa</taxon>
        <taxon>Spiralia</taxon>
        <taxon>Lophotrochozoa</taxon>
        <taxon>Platyhelminthes</taxon>
        <taxon>Trematoda</taxon>
        <taxon>Digenea</taxon>
        <taxon>Opisthorchiida</taxon>
        <taxon>Opisthorchiata</taxon>
        <taxon>Opisthorchiidae</taxon>
        <taxon>Clonorchis</taxon>
    </lineage>
</organism>
<dbReference type="CDD" id="cd13132">
    <property type="entry name" value="MATE_eukaryotic"/>
    <property type="match status" value="1"/>
</dbReference>
<evidence type="ECO:0000256" key="1">
    <source>
        <dbReference type="ARBA" id="ARBA00004141"/>
    </source>
</evidence>
<feature type="transmembrane region" description="Helical" evidence="6">
    <location>
        <begin position="294"/>
        <end position="316"/>
    </location>
</feature>
<keyword evidence="8" id="KW-1185">Reference proteome</keyword>
<dbReference type="AlphaFoldDB" id="G7YAN0"/>
<gene>
    <name evidence="7" type="ORF">CLF_103928</name>
</gene>